<dbReference type="Proteomes" id="UP000613580">
    <property type="component" value="Unassembled WGS sequence"/>
</dbReference>
<evidence type="ECO:0000256" key="1">
    <source>
        <dbReference type="ARBA" id="ARBA00022884"/>
    </source>
</evidence>
<dbReference type="InterPro" id="IPR012677">
    <property type="entry name" value="Nucleotide-bd_a/b_plait_sf"/>
</dbReference>
<keyword evidence="5" id="KW-1185">Reference proteome</keyword>
<keyword evidence="1 2" id="KW-0694">RNA-binding</keyword>
<dbReference type="PANTHER" id="PTHR48024">
    <property type="entry name" value="GEO13361P1-RELATED"/>
    <property type="match status" value="1"/>
</dbReference>
<protein>
    <submittedName>
        <fullName evidence="4">RRM domain-containing protein</fullName>
    </submittedName>
</protein>
<evidence type="ECO:0000313" key="5">
    <source>
        <dbReference type="Proteomes" id="UP000613580"/>
    </source>
</evidence>
<gene>
    <name evidence="4" type="ORF">HMN09_01148400</name>
</gene>
<dbReference type="InterPro" id="IPR050886">
    <property type="entry name" value="RNA-binding_reg"/>
</dbReference>
<accession>A0A8H6S6X7</accession>
<dbReference type="InterPro" id="IPR000504">
    <property type="entry name" value="RRM_dom"/>
</dbReference>
<dbReference type="Gene3D" id="3.30.70.330">
    <property type="match status" value="1"/>
</dbReference>
<dbReference type="GO" id="GO:0005634">
    <property type="term" value="C:nucleus"/>
    <property type="evidence" value="ECO:0007669"/>
    <property type="project" value="TreeGrafter"/>
</dbReference>
<dbReference type="Pfam" id="PF00076">
    <property type="entry name" value="RRM_1"/>
    <property type="match status" value="1"/>
</dbReference>
<dbReference type="AlphaFoldDB" id="A0A8H6S6X7"/>
<evidence type="ECO:0000313" key="4">
    <source>
        <dbReference type="EMBL" id="KAF7294200.1"/>
    </source>
</evidence>
<evidence type="ECO:0000259" key="3">
    <source>
        <dbReference type="PROSITE" id="PS50102"/>
    </source>
</evidence>
<organism evidence="4 5">
    <name type="scientific">Mycena chlorophos</name>
    <name type="common">Agaric fungus</name>
    <name type="synonym">Agaricus chlorophos</name>
    <dbReference type="NCBI Taxonomy" id="658473"/>
    <lineage>
        <taxon>Eukaryota</taxon>
        <taxon>Fungi</taxon>
        <taxon>Dikarya</taxon>
        <taxon>Basidiomycota</taxon>
        <taxon>Agaricomycotina</taxon>
        <taxon>Agaricomycetes</taxon>
        <taxon>Agaricomycetidae</taxon>
        <taxon>Agaricales</taxon>
        <taxon>Marasmiineae</taxon>
        <taxon>Mycenaceae</taxon>
        <taxon>Mycena</taxon>
    </lineage>
</organism>
<reference evidence="4" key="1">
    <citation type="submission" date="2020-05" db="EMBL/GenBank/DDBJ databases">
        <title>Mycena genomes resolve the evolution of fungal bioluminescence.</title>
        <authorList>
            <person name="Tsai I.J."/>
        </authorList>
    </citation>
    <scope>NUCLEOTIDE SEQUENCE</scope>
    <source>
        <strain evidence="4">110903Hualien_Pintung</strain>
    </source>
</reference>
<comment type="caution">
    <text evidence="4">The sequence shown here is derived from an EMBL/GenBank/DDBJ whole genome shotgun (WGS) entry which is preliminary data.</text>
</comment>
<dbReference type="OrthoDB" id="5970at2759"/>
<proteinExistence type="predicted"/>
<dbReference type="SMART" id="SM00360">
    <property type="entry name" value="RRM"/>
    <property type="match status" value="2"/>
</dbReference>
<sequence length="253" mass="27997">MLVNAFRGLTRTRTVLNALWARSLRTGPASEGMNVLLVGADAPQDEKPPLLEDISLSASQHPPPSTPSTKLFMGDVSSDATVQDLRAALGRYGEIEYLWLPPMRKVAIPGNQHRNYGFVTFRTLEAAAAAYNARIPLGRDGSPLRIQYAVGRLKWDDVGNPDIESVHTLVLPLEGRKVHHSVVHEVFSVFGDCRVRRRGHCLRVTFERPEDARAARERYRDEGVSVDGVVLSVRYSAAAKPSQNTTSRSEITE</sequence>
<feature type="domain" description="RRM" evidence="3">
    <location>
        <begin position="69"/>
        <end position="151"/>
    </location>
</feature>
<dbReference type="GO" id="GO:0003723">
    <property type="term" value="F:RNA binding"/>
    <property type="evidence" value="ECO:0007669"/>
    <property type="project" value="UniProtKB-UniRule"/>
</dbReference>
<dbReference type="EMBL" id="JACAZE010000019">
    <property type="protein sequence ID" value="KAF7294200.1"/>
    <property type="molecule type" value="Genomic_DNA"/>
</dbReference>
<evidence type="ECO:0000256" key="2">
    <source>
        <dbReference type="PROSITE-ProRule" id="PRU00176"/>
    </source>
</evidence>
<dbReference type="PROSITE" id="PS50102">
    <property type="entry name" value="RRM"/>
    <property type="match status" value="1"/>
</dbReference>
<name>A0A8H6S6X7_MYCCL</name>
<dbReference type="InterPro" id="IPR035979">
    <property type="entry name" value="RBD_domain_sf"/>
</dbReference>
<dbReference type="CDD" id="cd00590">
    <property type="entry name" value="RRM_SF"/>
    <property type="match status" value="1"/>
</dbReference>
<dbReference type="SUPFAM" id="SSF54928">
    <property type="entry name" value="RNA-binding domain, RBD"/>
    <property type="match status" value="2"/>
</dbReference>
<dbReference type="PANTHER" id="PTHR48024:SF56">
    <property type="entry name" value="HETEROGENEOUS NUCLEAR RIBONUCLEOPROTEIN A0"/>
    <property type="match status" value="1"/>
</dbReference>